<reference evidence="3" key="1">
    <citation type="journal article" date="2012" name="Science">
        <title>The Paleozoic origin of enzymatic lignin decomposition reconstructed from 31 fungal genomes.</title>
        <authorList>
            <person name="Floudas D."/>
            <person name="Binder M."/>
            <person name="Riley R."/>
            <person name="Barry K."/>
            <person name="Blanchette R.A."/>
            <person name="Henrissat B."/>
            <person name="Martinez A.T."/>
            <person name="Otillar R."/>
            <person name="Spatafora J.W."/>
            <person name="Yadav J.S."/>
            <person name="Aerts A."/>
            <person name="Benoit I."/>
            <person name="Boyd A."/>
            <person name="Carlson A."/>
            <person name="Copeland A."/>
            <person name="Coutinho P.M."/>
            <person name="de Vries R.P."/>
            <person name="Ferreira P."/>
            <person name="Findley K."/>
            <person name="Foster B."/>
            <person name="Gaskell J."/>
            <person name="Glotzer D."/>
            <person name="Gorecki P."/>
            <person name="Heitman J."/>
            <person name="Hesse C."/>
            <person name="Hori C."/>
            <person name="Igarashi K."/>
            <person name="Jurgens J.A."/>
            <person name="Kallen N."/>
            <person name="Kersten P."/>
            <person name="Kohler A."/>
            <person name="Kuees U."/>
            <person name="Kumar T.K.A."/>
            <person name="Kuo A."/>
            <person name="LaButti K."/>
            <person name="Larrondo L.F."/>
            <person name="Lindquist E."/>
            <person name="Ling A."/>
            <person name="Lombard V."/>
            <person name="Lucas S."/>
            <person name="Lundell T."/>
            <person name="Martin R."/>
            <person name="McLaughlin D.J."/>
            <person name="Morgenstern I."/>
            <person name="Morin E."/>
            <person name="Murat C."/>
            <person name="Nagy L.G."/>
            <person name="Nolan M."/>
            <person name="Ohm R.A."/>
            <person name="Patyshakuliyeva A."/>
            <person name="Rokas A."/>
            <person name="Ruiz-Duenas F.J."/>
            <person name="Sabat G."/>
            <person name="Salamov A."/>
            <person name="Samejima M."/>
            <person name="Schmutz J."/>
            <person name="Slot J.C."/>
            <person name="St John F."/>
            <person name="Stenlid J."/>
            <person name="Sun H."/>
            <person name="Sun S."/>
            <person name="Syed K."/>
            <person name="Tsang A."/>
            <person name="Wiebenga A."/>
            <person name="Young D."/>
            <person name="Pisabarro A."/>
            <person name="Eastwood D.C."/>
            <person name="Martin F."/>
            <person name="Cullen D."/>
            <person name="Grigoriev I.V."/>
            <person name="Hibbett D.S."/>
        </authorList>
    </citation>
    <scope>NUCLEOTIDE SEQUENCE [LARGE SCALE GENOMIC DNA]</scope>
    <source>
        <strain evidence="3">TFB10046</strain>
    </source>
</reference>
<name>J0LA81_AURST</name>
<dbReference type="EMBL" id="JH688303">
    <property type="protein sequence ID" value="EJD33316.1"/>
    <property type="molecule type" value="Genomic_DNA"/>
</dbReference>
<accession>J0LA81</accession>
<feature type="region of interest" description="Disordered" evidence="1">
    <location>
        <begin position="1"/>
        <end position="176"/>
    </location>
</feature>
<dbReference type="Proteomes" id="UP000006514">
    <property type="component" value="Unassembled WGS sequence"/>
</dbReference>
<dbReference type="AlphaFoldDB" id="J0LA81"/>
<organism evidence="2 3">
    <name type="scientific">Auricularia subglabra (strain TFB-10046 / SS5)</name>
    <name type="common">White-rot fungus</name>
    <name type="synonym">Auricularia delicata (strain TFB10046)</name>
    <dbReference type="NCBI Taxonomy" id="717982"/>
    <lineage>
        <taxon>Eukaryota</taxon>
        <taxon>Fungi</taxon>
        <taxon>Dikarya</taxon>
        <taxon>Basidiomycota</taxon>
        <taxon>Agaricomycotina</taxon>
        <taxon>Agaricomycetes</taxon>
        <taxon>Auriculariales</taxon>
        <taxon>Auriculariaceae</taxon>
        <taxon>Auricularia</taxon>
    </lineage>
</organism>
<protein>
    <submittedName>
        <fullName evidence="2">Uncharacterized protein</fullName>
    </submittedName>
</protein>
<dbReference type="KEGG" id="adl:AURDEDRAFT_177611"/>
<feature type="compositionally biased region" description="Low complexity" evidence="1">
    <location>
        <begin position="133"/>
        <end position="143"/>
    </location>
</feature>
<evidence type="ECO:0000313" key="3">
    <source>
        <dbReference type="Proteomes" id="UP000006514"/>
    </source>
</evidence>
<gene>
    <name evidence="2" type="ORF">AURDEDRAFT_177611</name>
</gene>
<dbReference type="InParanoid" id="J0LA81"/>
<evidence type="ECO:0000256" key="1">
    <source>
        <dbReference type="SAM" id="MobiDB-lite"/>
    </source>
</evidence>
<evidence type="ECO:0000313" key="2">
    <source>
        <dbReference type="EMBL" id="EJD33316.1"/>
    </source>
</evidence>
<sequence length="243" mass="25033">IVPPSEFGGGAPTKSSSLRRLSLQPGSKAAASSNLGVGSPPTGPGASGRVSCSSSTPTLDKKLATLPEEAPKPPPPAKAKGRLSKSPKPSVLHQPSALPKYKPKVSSLVSTAPSKVPPSPVRLGTRKRRQSEDSSSATLSSGSATANDAAKESLSPPAKPPAARPVSGRAPRVSGSGLGRARETLLLRCAVLRFHDNAVAERSTGERLLVIPRGSRDLTVLAVHVDAEVFRHLSTDVDGAELY</sequence>
<feature type="non-terminal residue" evidence="2">
    <location>
        <position position="1"/>
    </location>
</feature>
<proteinExistence type="predicted"/>
<keyword evidence="3" id="KW-1185">Reference proteome</keyword>